<feature type="domain" description="Spore germination GerAC-like C-terminal" evidence="8">
    <location>
        <begin position="210"/>
        <end position="377"/>
    </location>
</feature>
<evidence type="ECO:0000256" key="1">
    <source>
        <dbReference type="ARBA" id="ARBA00004635"/>
    </source>
</evidence>
<comment type="subcellular location">
    <subcellularLocation>
        <location evidence="1">Membrane</location>
        <topology evidence="1">Lipid-anchor</topology>
    </subcellularLocation>
</comment>
<proteinExistence type="inferred from homology"/>
<comment type="similarity">
    <text evidence="2">Belongs to the GerABKC lipoprotein family.</text>
</comment>
<dbReference type="InterPro" id="IPR046953">
    <property type="entry name" value="Spore_GerAC-like_C"/>
</dbReference>
<dbReference type="AlphaFoldDB" id="A0A841TD71"/>
<dbReference type="Gene3D" id="3.30.300.210">
    <property type="entry name" value="Nutrient germinant receptor protein C, domain 3"/>
    <property type="match status" value="1"/>
</dbReference>
<keyword evidence="5" id="KW-0472">Membrane</keyword>
<dbReference type="InterPro" id="IPR008844">
    <property type="entry name" value="Spore_GerAC-like"/>
</dbReference>
<feature type="domain" description="Spore germination protein N-terminal" evidence="9">
    <location>
        <begin position="22"/>
        <end position="196"/>
    </location>
</feature>
<dbReference type="Pfam" id="PF05504">
    <property type="entry name" value="Spore_GerAC"/>
    <property type="match status" value="1"/>
</dbReference>
<accession>A0A841TD71</accession>
<evidence type="ECO:0000313" key="10">
    <source>
        <dbReference type="EMBL" id="MBB6677949.1"/>
    </source>
</evidence>
<keyword evidence="11" id="KW-1185">Reference proteome</keyword>
<reference evidence="10 11" key="1">
    <citation type="submission" date="2020-08" db="EMBL/GenBank/DDBJ databases">
        <title>Cohnella phylogeny.</title>
        <authorList>
            <person name="Dunlap C."/>
        </authorList>
    </citation>
    <scope>NUCLEOTIDE SEQUENCE [LARGE SCALE GENOMIC DNA]</scope>
    <source>
        <strain evidence="10 11">DSM 103658</strain>
    </source>
</reference>
<dbReference type="InterPro" id="IPR057336">
    <property type="entry name" value="GerAC_N"/>
</dbReference>
<evidence type="ECO:0000256" key="7">
    <source>
        <dbReference type="ARBA" id="ARBA00023288"/>
    </source>
</evidence>
<evidence type="ECO:0000313" key="11">
    <source>
        <dbReference type="Proteomes" id="UP000574133"/>
    </source>
</evidence>
<dbReference type="Pfam" id="PF25198">
    <property type="entry name" value="Spore_GerAC_N"/>
    <property type="match status" value="1"/>
</dbReference>
<sequence length="393" mass="43739">MRTAIGLAAVLAMLAFSTGCWDRKELNDLALVTAAAFDRGAGDSVRVTVQFFIPKTAVTGGGGGGGGGQEQQTATRYEEGENIADALARLQMKVPRKIFWGQCKVFIFSQELARSGIQNHFDLLIRSPQFREHAYMFVSEGQAAAVLDTYPPLERSSASVIRDLTQLDIGIKVTVGELSRQFKSDSHVQMIPMVRILPLGKGKRAIPYESGTAVLKNGRMTGTMSEGVTRGVMWVLNQIREYVVTFENEEGPSRGRVSLRPVKASTKVTPRMVNGSWQVDIFVRTQGDITQNETLENPINPEVLARLEKSFSDEIGERIKQSLREVQRNQKADVVSFAEAFHRKYPKQWEKAKDDWEKIFPEIKVNVRVAARINRPGLVNVPGGVPYDQVNKE</sequence>
<dbReference type="PANTHER" id="PTHR35789">
    <property type="entry name" value="SPORE GERMINATION PROTEIN B3"/>
    <property type="match status" value="1"/>
</dbReference>
<dbReference type="NCBIfam" id="TIGR02887">
    <property type="entry name" value="spore_ger_x_C"/>
    <property type="match status" value="1"/>
</dbReference>
<dbReference type="GO" id="GO:0009847">
    <property type="term" value="P:spore germination"/>
    <property type="evidence" value="ECO:0007669"/>
    <property type="project" value="InterPro"/>
</dbReference>
<evidence type="ECO:0000256" key="2">
    <source>
        <dbReference type="ARBA" id="ARBA00007886"/>
    </source>
</evidence>
<keyword evidence="3" id="KW-0309">Germination</keyword>
<evidence type="ECO:0000256" key="4">
    <source>
        <dbReference type="ARBA" id="ARBA00022729"/>
    </source>
</evidence>
<organism evidence="10 11">
    <name type="scientific">Cohnella lubricantis</name>
    <dbReference type="NCBI Taxonomy" id="2163172"/>
    <lineage>
        <taxon>Bacteria</taxon>
        <taxon>Bacillati</taxon>
        <taxon>Bacillota</taxon>
        <taxon>Bacilli</taxon>
        <taxon>Bacillales</taxon>
        <taxon>Paenibacillaceae</taxon>
        <taxon>Cohnella</taxon>
    </lineage>
</organism>
<keyword evidence="4" id="KW-0732">Signal</keyword>
<gene>
    <name evidence="10" type="ORF">H4Q31_11505</name>
</gene>
<dbReference type="EMBL" id="JACJVN010000041">
    <property type="protein sequence ID" value="MBB6677949.1"/>
    <property type="molecule type" value="Genomic_DNA"/>
</dbReference>
<evidence type="ECO:0000256" key="6">
    <source>
        <dbReference type="ARBA" id="ARBA00023139"/>
    </source>
</evidence>
<dbReference type="GO" id="GO:0016020">
    <property type="term" value="C:membrane"/>
    <property type="evidence" value="ECO:0007669"/>
    <property type="project" value="UniProtKB-SubCell"/>
</dbReference>
<keyword evidence="7" id="KW-0449">Lipoprotein</keyword>
<dbReference type="PROSITE" id="PS51257">
    <property type="entry name" value="PROKAR_LIPOPROTEIN"/>
    <property type="match status" value="1"/>
</dbReference>
<name>A0A841TD71_9BACL</name>
<comment type="caution">
    <text evidence="10">The sequence shown here is derived from an EMBL/GenBank/DDBJ whole genome shotgun (WGS) entry which is preliminary data.</text>
</comment>
<keyword evidence="6" id="KW-0564">Palmitate</keyword>
<dbReference type="Proteomes" id="UP000574133">
    <property type="component" value="Unassembled WGS sequence"/>
</dbReference>
<dbReference type="RefSeq" id="WP_185179226.1">
    <property type="nucleotide sequence ID" value="NZ_CBCSEP010000023.1"/>
</dbReference>
<dbReference type="PANTHER" id="PTHR35789:SF1">
    <property type="entry name" value="SPORE GERMINATION PROTEIN B3"/>
    <property type="match status" value="1"/>
</dbReference>
<evidence type="ECO:0000259" key="9">
    <source>
        <dbReference type="Pfam" id="PF25198"/>
    </source>
</evidence>
<evidence type="ECO:0000256" key="3">
    <source>
        <dbReference type="ARBA" id="ARBA00022544"/>
    </source>
</evidence>
<protein>
    <submittedName>
        <fullName evidence="10">Ger(X)C family spore germination protein</fullName>
    </submittedName>
</protein>
<evidence type="ECO:0000259" key="8">
    <source>
        <dbReference type="Pfam" id="PF05504"/>
    </source>
</evidence>
<evidence type="ECO:0000256" key="5">
    <source>
        <dbReference type="ARBA" id="ARBA00023136"/>
    </source>
</evidence>
<dbReference type="InterPro" id="IPR038501">
    <property type="entry name" value="Spore_GerAC_C_sf"/>
</dbReference>